<dbReference type="Gene3D" id="3.40.390.10">
    <property type="entry name" value="Collagenase (Catalytic Domain)"/>
    <property type="match status" value="1"/>
</dbReference>
<name>A0A3B0WLW4_9ZZZZ</name>
<feature type="region of interest" description="Disordered" evidence="1">
    <location>
        <begin position="378"/>
        <end position="408"/>
    </location>
</feature>
<dbReference type="EMBL" id="UOFA01000194">
    <property type="protein sequence ID" value="VAW45446.1"/>
    <property type="molecule type" value="Genomic_DNA"/>
</dbReference>
<evidence type="ECO:0008006" key="3">
    <source>
        <dbReference type="Google" id="ProtNLM"/>
    </source>
</evidence>
<sequence length="418" mass="45571">MKIINKLTVLGLMVGGICSAAQAQTDLFYPEARTISGLKSTSTVIQALSKNDSIEYIETIGLNTAALKASNKSLNLNFAKDLQFKTTQIQSYAIDDESFAWVGEIDLGLKQINKPIDDPNEINPNLAVFMVNGDRVFGQIIVEGLVYEIRTLEKGDGYLLIKRDFSVLSSKDDTPEQEFPIDWDSNKSEVADLGNNKAASNVVNVIQLITDQAINDAGGVSSAVDGLRFFITQSNQVYNTNGIDLEMRNAGLYRAGSELNTSSSNMLSRLRRTNDGYLDNFPVTVRNQRNADLVVLVTTRLRNQGLCGQADGIGVGQANAFFVIDHDCTDFTFVHEAGHLFGARHDNDNTGSPFSFGRGYVDSIGNFRSVMAVSSNPQPRLGGFSNPNQTAGGRPFGTSSRDNKRVHDLRASTVAGFR</sequence>
<organism evidence="2">
    <name type="scientific">hydrothermal vent metagenome</name>
    <dbReference type="NCBI Taxonomy" id="652676"/>
    <lineage>
        <taxon>unclassified sequences</taxon>
        <taxon>metagenomes</taxon>
        <taxon>ecological metagenomes</taxon>
    </lineage>
</organism>
<dbReference type="AlphaFoldDB" id="A0A3B0WLW4"/>
<dbReference type="SUPFAM" id="SSF55486">
    <property type="entry name" value="Metalloproteases ('zincins'), catalytic domain"/>
    <property type="match status" value="1"/>
</dbReference>
<gene>
    <name evidence="2" type="ORF">MNBD_GAMMA02-95</name>
</gene>
<dbReference type="Pfam" id="PF13688">
    <property type="entry name" value="Reprolysin_5"/>
    <property type="match status" value="1"/>
</dbReference>
<protein>
    <recommendedName>
        <fullName evidence="3">Peptidyl-Asp metalloendopeptidase</fullName>
    </recommendedName>
</protein>
<dbReference type="InterPro" id="IPR024079">
    <property type="entry name" value="MetalloPept_cat_dom_sf"/>
</dbReference>
<evidence type="ECO:0000256" key="1">
    <source>
        <dbReference type="SAM" id="MobiDB-lite"/>
    </source>
</evidence>
<reference evidence="2" key="1">
    <citation type="submission" date="2018-06" db="EMBL/GenBank/DDBJ databases">
        <authorList>
            <person name="Zhirakovskaya E."/>
        </authorList>
    </citation>
    <scope>NUCLEOTIDE SEQUENCE</scope>
</reference>
<proteinExistence type="predicted"/>
<accession>A0A3B0WLW4</accession>
<evidence type="ECO:0000313" key="2">
    <source>
        <dbReference type="EMBL" id="VAW45446.1"/>
    </source>
</evidence>
<dbReference type="GO" id="GO:0008237">
    <property type="term" value="F:metallopeptidase activity"/>
    <property type="evidence" value="ECO:0007669"/>
    <property type="project" value="InterPro"/>
</dbReference>